<name>A0A6C0EEI1_9ZZZZ</name>
<accession>A0A6C0EEI1</accession>
<sequence length="74" mass="8994">MFDIDKFTGELFTKIIKQLNKPQYKEKLDNEILRPFMCDIYDKLYPYISLIFIMYIINIILIIIILTLIILYNK</sequence>
<organism evidence="2">
    <name type="scientific">viral metagenome</name>
    <dbReference type="NCBI Taxonomy" id="1070528"/>
    <lineage>
        <taxon>unclassified sequences</taxon>
        <taxon>metagenomes</taxon>
        <taxon>organismal metagenomes</taxon>
    </lineage>
</organism>
<evidence type="ECO:0000256" key="1">
    <source>
        <dbReference type="SAM" id="Phobius"/>
    </source>
</evidence>
<evidence type="ECO:0000313" key="2">
    <source>
        <dbReference type="EMBL" id="QHT27001.1"/>
    </source>
</evidence>
<reference evidence="2" key="1">
    <citation type="journal article" date="2020" name="Nature">
        <title>Giant virus diversity and host interactions through global metagenomics.</title>
        <authorList>
            <person name="Schulz F."/>
            <person name="Roux S."/>
            <person name="Paez-Espino D."/>
            <person name="Jungbluth S."/>
            <person name="Walsh D.A."/>
            <person name="Denef V.J."/>
            <person name="McMahon K.D."/>
            <person name="Konstantinidis K.T."/>
            <person name="Eloe-Fadrosh E.A."/>
            <person name="Kyrpides N.C."/>
            <person name="Woyke T."/>
        </authorList>
    </citation>
    <scope>NUCLEOTIDE SEQUENCE</scope>
    <source>
        <strain evidence="2">GVMAG-M-3300023179-2</strain>
    </source>
</reference>
<feature type="transmembrane region" description="Helical" evidence="1">
    <location>
        <begin position="44"/>
        <end position="72"/>
    </location>
</feature>
<keyword evidence="1" id="KW-0472">Membrane</keyword>
<keyword evidence="1" id="KW-1133">Transmembrane helix</keyword>
<dbReference type="AlphaFoldDB" id="A0A6C0EEI1"/>
<protein>
    <submittedName>
        <fullName evidence="2">Uncharacterized protein</fullName>
    </submittedName>
</protein>
<dbReference type="EMBL" id="MN739807">
    <property type="protein sequence ID" value="QHT27001.1"/>
    <property type="molecule type" value="Genomic_DNA"/>
</dbReference>
<keyword evidence="1" id="KW-0812">Transmembrane</keyword>
<proteinExistence type="predicted"/>